<dbReference type="InterPro" id="IPR056924">
    <property type="entry name" value="SH3_Tf2-1"/>
</dbReference>
<feature type="compositionally biased region" description="Polar residues" evidence="4">
    <location>
        <begin position="1752"/>
        <end position="1764"/>
    </location>
</feature>
<evidence type="ECO:0000256" key="3">
    <source>
        <dbReference type="ARBA" id="ARBA00023163"/>
    </source>
</evidence>
<dbReference type="Pfam" id="PF02002">
    <property type="entry name" value="TFIIE_alpha"/>
    <property type="match status" value="1"/>
</dbReference>
<dbReference type="InterPro" id="IPR021600">
    <property type="entry name" value="TFIIE_asu_C"/>
</dbReference>
<feature type="domain" description="Integrase catalytic" evidence="5">
    <location>
        <begin position="1"/>
        <end position="107"/>
    </location>
</feature>
<dbReference type="InterPro" id="IPR039997">
    <property type="entry name" value="TFE"/>
</dbReference>
<feature type="domain" description="HTH TFE/IIEalpha-type" evidence="6">
    <location>
        <begin position="591"/>
        <end position="681"/>
    </location>
</feature>
<dbReference type="Pfam" id="PF00665">
    <property type="entry name" value="rve"/>
    <property type="match status" value="1"/>
</dbReference>
<dbReference type="Gene3D" id="3.30.420.10">
    <property type="entry name" value="Ribonuclease H-like superfamily/Ribonuclease H"/>
    <property type="match status" value="3"/>
</dbReference>
<feature type="compositionally biased region" description="Low complexity" evidence="4">
    <location>
        <begin position="1470"/>
        <end position="1479"/>
    </location>
</feature>
<feature type="compositionally biased region" description="Basic and acidic residues" evidence="4">
    <location>
        <begin position="1509"/>
        <end position="1525"/>
    </location>
</feature>
<evidence type="ECO:0000256" key="4">
    <source>
        <dbReference type="SAM" id="MobiDB-lite"/>
    </source>
</evidence>
<dbReference type="Proteomes" id="UP001356427">
    <property type="component" value="Unassembled WGS sequence"/>
</dbReference>
<dbReference type="SUPFAM" id="SSF54160">
    <property type="entry name" value="Chromo domain-like"/>
    <property type="match status" value="1"/>
</dbReference>
<dbReference type="Pfam" id="PF13358">
    <property type="entry name" value="DDE_3"/>
    <property type="match status" value="2"/>
</dbReference>
<keyword evidence="3" id="KW-0804">Transcription</keyword>
<dbReference type="Pfam" id="PF24626">
    <property type="entry name" value="SH3_Tf2-1"/>
    <property type="match status" value="1"/>
</dbReference>
<dbReference type="InterPro" id="IPR036397">
    <property type="entry name" value="RNaseH_sf"/>
</dbReference>
<dbReference type="GO" id="GO:0006367">
    <property type="term" value="P:transcription initiation at RNA polymerase II promoter"/>
    <property type="evidence" value="ECO:0007669"/>
    <property type="project" value="InterPro"/>
</dbReference>
<feature type="compositionally biased region" description="Acidic residues" evidence="4">
    <location>
        <begin position="1610"/>
        <end position="1621"/>
    </location>
</feature>
<dbReference type="Gene3D" id="6.10.140.1250">
    <property type="match status" value="1"/>
</dbReference>
<feature type="compositionally biased region" description="Acidic residues" evidence="4">
    <location>
        <begin position="1639"/>
        <end position="1653"/>
    </location>
</feature>
<dbReference type="SUPFAM" id="SSF57783">
    <property type="entry name" value="Zinc beta-ribbon"/>
    <property type="match status" value="2"/>
</dbReference>
<dbReference type="GO" id="GO:0003677">
    <property type="term" value="F:DNA binding"/>
    <property type="evidence" value="ECO:0007669"/>
    <property type="project" value="InterPro"/>
</dbReference>
<protein>
    <recommendedName>
        <fullName evidence="9">Integrase catalytic domain-containing protein</fullName>
    </recommendedName>
</protein>
<dbReference type="SMART" id="SM00531">
    <property type="entry name" value="TFIIE"/>
    <property type="match status" value="1"/>
</dbReference>
<evidence type="ECO:0008006" key="9">
    <source>
        <dbReference type="Google" id="ProtNLM"/>
    </source>
</evidence>
<dbReference type="InterPro" id="IPR001584">
    <property type="entry name" value="Integrase_cat-core"/>
</dbReference>
<keyword evidence="2" id="KW-0805">Transcription regulation</keyword>
<proteinExistence type="inferred from homology"/>
<dbReference type="GO" id="GO:0015074">
    <property type="term" value="P:DNA integration"/>
    <property type="evidence" value="ECO:0007669"/>
    <property type="project" value="InterPro"/>
</dbReference>
<evidence type="ECO:0000256" key="1">
    <source>
        <dbReference type="ARBA" id="ARBA00008947"/>
    </source>
</evidence>
<dbReference type="GO" id="GO:0006313">
    <property type="term" value="P:DNA transposition"/>
    <property type="evidence" value="ECO:0007669"/>
    <property type="project" value="InterPro"/>
</dbReference>
<gene>
    <name evidence="7" type="ORF">J4Q44_G00371620</name>
</gene>
<keyword evidence="8" id="KW-1185">Reference proteome</keyword>
<feature type="region of interest" description="Disordered" evidence="4">
    <location>
        <begin position="1464"/>
        <end position="1489"/>
    </location>
</feature>
<dbReference type="PANTHER" id="PTHR13097:SF7">
    <property type="entry name" value="GENERAL TRANSCRIPTION FACTOR IIE SUBUNIT 1"/>
    <property type="match status" value="1"/>
</dbReference>
<dbReference type="PROSITE" id="PS51344">
    <property type="entry name" value="HTH_TFE_IIE"/>
    <property type="match status" value="1"/>
</dbReference>
<feature type="region of interest" description="Disordered" evidence="4">
    <location>
        <begin position="1744"/>
        <end position="1769"/>
    </location>
</feature>
<comment type="similarity">
    <text evidence="1">Belongs to the TFIIE alpha subunit family.</text>
</comment>
<reference evidence="7 8" key="1">
    <citation type="submission" date="2021-04" db="EMBL/GenBank/DDBJ databases">
        <authorList>
            <person name="De Guttry C."/>
            <person name="Zahm M."/>
            <person name="Klopp C."/>
            <person name="Cabau C."/>
            <person name="Louis A."/>
            <person name="Berthelot C."/>
            <person name="Parey E."/>
            <person name="Roest Crollius H."/>
            <person name="Montfort J."/>
            <person name="Robinson-Rechavi M."/>
            <person name="Bucao C."/>
            <person name="Bouchez O."/>
            <person name="Gislard M."/>
            <person name="Lluch J."/>
            <person name="Milhes M."/>
            <person name="Lampietro C."/>
            <person name="Lopez Roques C."/>
            <person name="Donnadieu C."/>
            <person name="Braasch I."/>
            <person name="Desvignes T."/>
            <person name="Postlethwait J."/>
            <person name="Bobe J."/>
            <person name="Wedekind C."/>
            <person name="Guiguen Y."/>
        </authorList>
    </citation>
    <scope>NUCLEOTIDE SEQUENCE [LARGE SCALE GENOMIC DNA]</scope>
    <source>
        <strain evidence="7">Cs_M1</strain>
        <tissue evidence="7">Blood</tissue>
    </source>
</reference>
<dbReference type="Pfam" id="PF11521">
    <property type="entry name" value="TFIIE-A_C"/>
    <property type="match status" value="1"/>
</dbReference>
<evidence type="ECO:0000313" key="7">
    <source>
        <dbReference type="EMBL" id="KAK6292578.1"/>
    </source>
</evidence>
<comment type="caution">
    <text evidence="7">The sequence shown here is derived from an EMBL/GenBank/DDBJ whole genome shotgun (WGS) entry which is preliminary data.</text>
</comment>
<dbReference type="InterPro" id="IPR013083">
    <property type="entry name" value="Znf_RING/FYVE/PHD"/>
</dbReference>
<name>A0AAN8QDQ5_9TELE</name>
<evidence type="ECO:0000259" key="5">
    <source>
        <dbReference type="PROSITE" id="PS50994"/>
    </source>
</evidence>
<evidence type="ECO:0000313" key="8">
    <source>
        <dbReference type="Proteomes" id="UP001356427"/>
    </source>
</evidence>
<dbReference type="EMBL" id="JAGTTL010000038">
    <property type="protein sequence ID" value="KAK6292578.1"/>
    <property type="molecule type" value="Genomic_DNA"/>
</dbReference>
<dbReference type="GO" id="GO:0005673">
    <property type="term" value="C:transcription factor TFIIE complex"/>
    <property type="evidence" value="ECO:0007669"/>
    <property type="project" value="TreeGrafter"/>
</dbReference>
<feature type="region of interest" description="Disordered" evidence="4">
    <location>
        <begin position="1603"/>
        <end position="1653"/>
    </location>
</feature>
<dbReference type="InterPro" id="IPR002853">
    <property type="entry name" value="TFIIE_asu"/>
</dbReference>
<feature type="region of interest" description="Disordered" evidence="4">
    <location>
        <begin position="1503"/>
        <end position="1566"/>
    </location>
</feature>
<dbReference type="Pfam" id="PF01498">
    <property type="entry name" value="HTH_Tnp_Tc3_2"/>
    <property type="match status" value="1"/>
</dbReference>
<dbReference type="PROSITE" id="PS50994">
    <property type="entry name" value="INTEGRASE"/>
    <property type="match status" value="1"/>
</dbReference>
<dbReference type="InterPro" id="IPR038717">
    <property type="entry name" value="Tc1-like_DDE_dom"/>
</dbReference>
<dbReference type="InterPro" id="IPR016197">
    <property type="entry name" value="Chromo-like_dom_sf"/>
</dbReference>
<dbReference type="InterPro" id="IPR024550">
    <property type="entry name" value="TFIIEa/SarR/Rpc3_HTH_dom"/>
</dbReference>
<evidence type="ECO:0000259" key="6">
    <source>
        <dbReference type="PROSITE" id="PS51344"/>
    </source>
</evidence>
<feature type="region of interest" description="Disordered" evidence="4">
    <location>
        <begin position="1128"/>
        <end position="1158"/>
    </location>
</feature>
<dbReference type="InterPro" id="IPR017919">
    <property type="entry name" value="TFIIE/TFIIEa_HTH"/>
</dbReference>
<dbReference type="Gene3D" id="1.10.10.10">
    <property type="entry name" value="Winged helix-like DNA-binding domain superfamily/Winged helix DNA-binding domain"/>
    <property type="match status" value="2"/>
</dbReference>
<dbReference type="Gene3D" id="3.30.40.10">
    <property type="entry name" value="Zinc/RING finger domain, C3HC4 (zinc finger)"/>
    <property type="match status" value="2"/>
</dbReference>
<feature type="region of interest" description="Disordered" evidence="4">
    <location>
        <begin position="726"/>
        <end position="746"/>
    </location>
</feature>
<dbReference type="InterPro" id="IPR012337">
    <property type="entry name" value="RNaseH-like_sf"/>
</dbReference>
<dbReference type="PANTHER" id="PTHR13097">
    <property type="entry name" value="TRANSCRIPTION INITIATION FACTOR IIE, ALPHA SUBUNIT"/>
    <property type="match status" value="1"/>
</dbReference>
<dbReference type="InterPro" id="IPR036388">
    <property type="entry name" value="WH-like_DNA-bd_sf"/>
</dbReference>
<evidence type="ECO:0000256" key="2">
    <source>
        <dbReference type="ARBA" id="ARBA00023015"/>
    </source>
</evidence>
<accession>A0AAN8QDQ5</accession>
<sequence>MAGDEMTNRSKAPRHLPAANTTILIVVDRFSKSCHILPLPGLLTAMQTAEALFTHVFRHYGVPENIVFDRGPQFTSKVWKAFMERLGVSVSLTSGFHPESNGQVERVTNRFWHRGTRARPRLLRWMTGFASRRRRGTLPTFTSSALCVVRRPTLTATAVRPRSSYLGDRVWLSTRNLPLRLPCRKLSLRFVGTFKVLRRINEVTYRSVVVGPLQESEVREVPSPPLDIEGAPAYSVRSILDSRRRVGGLQYLVEWEGSRGTVLGPDVAQLAIFIRGVDDTLTVTEEFVELVPMTDTTTAADIFTALVGALDRVGVDWSRAVSLATDGAPSMIGKKKQALSLNHRQFDSLLREKDHIYGLPYHTELLERKETSRVAQWSKALHRSASCATRDPGSNPGSVVAGRDRETHGAAHNWPSVVQVSLMRGQERIYAAMPINGALSKTLPPASPLACSPTAVDGETRIRGGTLTGPGKQYPPTALLIVVAGAVMTAEKEQSVEGSGVVRKAVRHFTLHHILLRLYDTQTKRMASEMAGDQHTFQLLSDPALARDTKYPNDFRQDIQDKTFKTNPTTEKDALDPLLGFLPLKNLSFLPERLAKQVVRGFYGVEHALALDVLIRNPCVREEDMLELLKFDRKQLRSVLNTLKGDKFVKCRMRVETAPDGKTTRHNYYFINYRLLVNVVKYKLDHMRRRIETDERDSTNRASFRCPCCFSTFTDLEANQLFDPMTGEEREREGWENRVEGGGREGEKEREFCSSMRGPHDLLPFLLWIIQMVIGKLQTGLDMRWLEQGDLASNQSDSKLSTMAKTKELTKDVRDKIVDLHKAGMGNKTIAKQLGEKISPCGVGMLMRTVRNQPRTTREDLVNDLKAAGTIVTKKTIGNTIRREGLKSCSARKVPLLKKAHIQGRLKFANEHLNDSEENWVTGQLHRIKGTMDGAMYRQILGENLLPSARALKMGHGWVFQHDNDPKHTAKATKEWLKKKHIKVLEWPSQSPYLNLIENLWRELKVRVAKRQPRNLNDLEKICKEEWDKIPPEMCANLVANYKKGLTSVIANKGFATNCIRYRVNVQGYRLDESEGRERAVVRLPLNRLTIPGLSLPPLRKGDFQLMAKLKTAGEWAGAIAVAGPRTSSTVREACPEAGTDPADRTVHTPGSGTADSTALDSDWLAVRRHNDEYKRHLSTTSNSHTPNSTMAKTKELSKDTRNTIVDLHQAGKTESAIEEDWENVIWDTGRLIRVKERMNGAMYREILSENLLPSARALKMKRGWVFQHDNDPKHTARATKEWLRKKHFKVLEWPSQSPDLNPIENLWRELKVRVAQRQPQNITALEEICMKEWAKIPATLWKLSFISCPGGWSQTIPKVKKPYVEVLGWRGYMWSAVVRPVGRTAKFCKMTLEAANGTFRCTFCQTEVEEDESAVPKKDARTLVARFNEQIEPIYVLLRETEDVHLSNDLLEPEPAEIPALKQSRDRAAAAAGAAAGGPHREAWSTKSSSYADLYTQNVEISMGEQGEQQRRQASEGKAPRERPVWLTESTVHGGTYSEPDPLKNSGDDAAGAQMGVAGLGGGQSDENEEVMRALLIHEKRSGAGPAGGGAVAAARALISSSAAKGSDSESDTSESDEDSPMAPPPVAAAQRRPTGMEMEEEDDDEEFEEVGEDEPMVMVGGRSFSYREVSQRPELVEKMSSQEKEAYIEMGQNIFQEIFKKKSELAYGAVENLAKWLREKLPVQMSTVEFGQVERPLGKEGDERMATCSAPPQSHTPNSTMAKTKELSKDTRNKIVDLHQAGKTESAIARALKMKRGWVFQHDNDPKHTARATKEWLPTAPKHHCSRGDLHGGMGQNTSNTRQPGKYCGLISI</sequence>
<feature type="compositionally biased region" description="Basic and acidic residues" evidence="4">
    <location>
        <begin position="727"/>
        <end position="746"/>
    </location>
</feature>
<dbReference type="InterPro" id="IPR002492">
    <property type="entry name" value="Transposase_Tc1-like"/>
</dbReference>
<dbReference type="SUPFAM" id="SSF53098">
    <property type="entry name" value="Ribonuclease H-like"/>
    <property type="match status" value="1"/>
</dbReference>
<organism evidence="7 8">
    <name type="scientific">Coregonus suidteri</name>
    <dbReference type="NCBI Taxonomy" id="861788"/>
    <lineage>
        <taxon>Eukaryota</taxon>
        <taxon>Metazoa</taxon>
        <taxon>Chordata</taxon>
        <taxon>Craniata</taxon>
        <taxon>Vertebrata</taxon>
        <taxon>Euteleostomi</taxon>
        <taxon>Actinopterygii</taxon>
        <taxon>Neopterygii</taxon>
        <taxon>Teleostei</taxon>
        <taxon>Protacanthopterygii</taxon>
        <taxon>Salmoniformes</taxon>
        <taxon>Salmonidae</taxon>
        <taxon>Coregoninae</taxon>
        <taxon>Coregonus</taxon>
    </lineage>
</organism>
<feature type="compositionally biased region" description="Polar residues" evidence="4">
    <location>
        <begin position="1149"/>
        <end position="1158"/>
    </location>
</feature>